<dbReference type="Gene3D" id="1.25.40.820">
    <property type="match status" value="1"/>
</dbReference>
<evidence type="ECO:0000256" key="13">
    <source>
        <dbReference type="SAM" id="MobiDB-lite"/>
    </source>
</evidence>
<keyword evidence="4 12" id="KW-0863">Zinc-finger</keyword>
<dbReference type="InParanoid" id="A0A482WMR9"/>
<keyword evidence="3 12" id="KW-0479">Metal-binding</keyword>
<accession>A0A482WMR9</accession>
<comment type="catalytic activity">
    <reaction evidence="10 12">
        <text>O-phospho-L-threonyl-[protein] + H2O = L-threonyl-[protein] + phosphate</text>
        <dbReference type="Rhea" id="RHEA:47004"/>
        <dbReference type="Rhea" id="RHEA-COMP:11060"/>
        <dbReference type="Rhea" id="RHEA-COMP:11605"/>
        <dbReference type="ChEBI" id="CHEBI:15377"/>
        <dbReference type="ChEBI" id="CHEBI:30013"/>
        <dbReference type="ChEBI" id="CHEBI:43474"/>
        <dbReference type="ChEBI" id="CHEBI:61977"/>
        <dbReference type="EC" id="3.1.3.16"/>
    </reaction>
</comment>
<dbReference type="PROSITE" id="PS51479">
    <property type="entry name" value="ZF_RTR1"/>
    <property type="match status" value="1"/>
</dbReference>
<evidence type="ECO:0000256" key="2">
    <source>
        <dbReference type="ARBA" id="ARBA00005676"/>
    </source>
</evidence>
<dbReference type="InterPro" id="IPR038534">
    <property type="entry name" value="Rtr1/RPAP2_sf"/>
</dbReference>
<evidence type="ECO:0000256" key="5">
    <source>
        <dbReference type="ARBA" id="ARBA00022801"/>
    </source>
</evidence>
<sequence>MSRDEAKSLRRENLELMLLKKKQCTAKALECVETLIELNVLEYTFRQTLPHINQSTYQDVIDERSITYVCGYPLCSSQLKNIPKKQYSIVRCRGQLTLFDTAERKKFCSNICYKASKFIHDQLPSCPLWLIETKETDQFTLIPLNSGNSRCSYGEEIHMKVERLAAEQDKDCSVTSDSHKNELQTSNSGTSSDKSGDPPKPNDQPTSKDEELFFDSCSSLDDDNDVNLGSRKYESDIKTLVVEDNIDHKPNCNASNSNEPSSEKTNKDDLKGGSDKAIEESKTEIVEPIGNQASEIKTSIGNDSNLKHGENVGGKVIELENKILVKVTGDAEPHATNSEENRKEKVKTKKKRPNKGKHKDNPDQSPILVAVSNTEQKIREWVSVETLNFILGSDKLRNILEEHGLLEKLKTENIDSARDPYLFERYVEICTKLNILDLKDAKFDKEVKEESALPSKPLPDFKKLREEAKAMELKVRSFYAGDKRVQFPDAIIEESEAKVAKVANVLPLVDQHAQHAFRRRIVLDHLNKVLPDVMKTIGISNLLSKKDVRDLVHTFTLSANNVVFKPIEWQFIAIIIVKLFSVRDEGLAKLLSTEKARKYITLILMSYEQDSEYLDRLMTWLLYEHSLFQS</sequence>
<keyword evidence="6 12" id="KW-0862">Zinc</keyword>
<proteinExistence type="inferred from homology"/>
<evidence type="ECO:0000259" key="14">
    <source>
        <dbReference type="PROSITE" id="PS51479"/>
    </source>
</evidence>
<dbReference type="PANTHER" id="PTHR14732:SF0">
    <property type="entry name" value="RNA POLYMERASE II SUBUNIT B1 CTD PHOSPHATASE RPAP2-RELATED"/>
    <property type="match status" value="1"/>
</dbReference>
<dbReference type="OrthoDB" id="2590500at2759"/>
<dbReference type="Pfam" id="PF04181">
    <property type="entry name" value="RPAP2_Rtr1"/>
    <property type="match status" value="1"/>
</dbReference>
<feature type="compositionally biased region" description="Basic and acidic residues" evidence="13">
    <location>
        <begin position="261"/>
        <end position="285"/>
    </location>
</feature>
<comment type="catalytic activity">
    <reaction evidence="9 12">
        <text>O-phospho-L-seryl-[protein] + H2O = L-seryl-[protein] + phosphate</text>
        <dbReference type="Rhea" id="RHEA:20629"/>
        <dbReference type="Rhea" id="RHEA-COMP:9863"/>
        <dbReference type="Rhea" id="RHEA-COMP:11604"/>
        <dbReference type="ChEBI" id="CHEBI:15377"/>
        <dbReference type="ChEBI" id="CHEBI:29999"/>
        <dbReference type="ChEBI" id="CHEBI:43474"/>
        <dbReference type="ChEBI" id="CHEBI:83421"/>
        <dbReference type="EC" id="3.1.3.16"/>
    </reaction>
</comment>
<comment type="similarity">
    <text evidence="2 11 12">Belongs to the RPAP2 family.</text>
</comment>
<feature type="region of interest" description="Disordered" evidence="13">
    <location>
        <begin position="247"/>
        <end position="290"/>
    </location>
</feature>
<reference evidence="15 16" key="1">
    <citation type="journal article" date="2017" name="Gigascience">
        <title>Genome sequence of the small brown planthopper, Laodelphax striatellus.</title>
        <authorList>
            <person name="Zhu J."/>
            <person name="Jiang F."/>
            <person name="Wang X."/>
            <person name="Yang P."/>
            <person name="Bao Y."/>
            <person name="Zhao W."/>
            <person name="Wang W."/>
            <person name="Lu H."/>
            <person name="Wang Q."/>
            <person name="Cui N."/>
            <person name="Li J."/>
            <person name="Chen X."/>
            <person name="Luo L."/>
            <person name="Yu J."/>
            <person name="Kang L."/>
            <person name="Cui F."/>
        </authorList>
    </citation>
    <scope>NUCLEOTIDE SEQUENCE [LARGE SCALE GENOMIC DNA]</scope>
    <source>
        <strain evidence="15">Lst14</strain>
    </source>
</reference>
<keyword evidence="5 12" id="KW-0378">Hydrolase</keyword>
<evidence type="ECO:0000313" key="15">
    <source>
        <dbReference type="EMBL" id="RZF34827.1"/>
    </source>
</evidence>
<evidence type="ECO:0000256" key="7">
    <source>
        <dbReference type="ARBA" id="ARBA00022912"/>
    </source>
</evidence>
<feature type="compositionally biased region" description="Polar residues" evidence="13">
    <location>
        <begin position="183"/>
        <end position="193"/>
    </location>
</feature>
<feature type="region of interest" description="Disordered" evidence="13">
    <location>
        <begin position="170"/>
        <end position="210"/>
    </location>
</feature>
<comment type="function">
    <text evidence="12">Putative RNA polymerase II subunit B1 C-terminal domain (CTD) phosphatase involved in RNA polymerase II transcription regulation.</text>
</comment>
<dbReference type="GO" id="GO:0005737">
    <property type="term" value="C:cytoplasm"/>
    <property type="evidence" value="ECO:0007669"/>
    <property type="project" value="TreeGrafter"/>
</dbReference>
<gene>
    <name evidence="15" type="ORF">LSTR_LSTR011214</name>
</gene>
<keyword evidence="7 12" id="KW-0904">Protein phosphatase</keyword>
<evidence type="ECO:0000256" key="1">
    <source>
        <dbReference type="ARBA" id="ARBA00004123"/>
    </source>
</evidence>
<evidence type="ECO:0000256" key="9">
    <source>
        <dbReference type="ARBA" id="ARBA00047761"/>
    </source>
</evidence>
<dbReference type="GO" id="GO:0005634">
    <property type="term" value="C:nucleus"/>
    <property type="evidence" value="ECO:0007669"/>
    <property type="project" value="UniProtKB-SubCell"/>
</dbReference>
<dbReference type="SMR" id="A0A482WMR9"/>
<evidence type="ECO:0000256" key="3">
    <source>
        <dbReference type="ARBA" id="ARBA00022723"/>
    </source>
</evidence>
<comment type="caution">
    <text evidence="15">The sequence shown here is derived from an EMBL/GenBank/DDBJ whole genome shotgun (WGS) entry which is preliminary data.</text>
</comment>
<dbReference type="GO" id="GO:0043175">
    <property type="term" value="F:RNA polymerase core enzyme binding"/>
    <property type="evidence" value="ECO:0007669"/>
    <property type="project" value="UniProtKB-UniRule"/>
</dbReference>
<dbReference type="InterPro" id="IPR007308">
    <property type="entry name" value="Rtr1/RPAP2_dom"/>
</dbReference>
<dbReference type="AlphaFoldDB" id="A0A482WMR9"/>
<name>A0A482WMR9_LAOST</name>
<evidence type="ECO:0000256" key="12">
    <source>
        <dbReference type="RuleBase" id="RU367080"/>
    </source>
</evidence>
<evidence type="ECO:0000256" key="4">
    <source>
        <dbReference type="ARBA" id="ARBA00022771"/>
    </source>
</evidence>
<evidence type="ECO:0000256" key="11">
    <source>
        <dbReference type="PROSITE-ProRule" id="PRU00812"/>
    </source>
</evidence>
<dbReference type="PANTHER" id="PTHR14732">
    <property type="entry name" value="RNA POLYMERASE II SUBUNIT B1 CTD PHOSPHATASE RPAP2-RELATED"/>
    <property type="match status" value="1"/>
</dbReference>
<dbReference type="EC" id="3.1.3.16" evidence="12"/>
<dbReference type="Proteomes" id="UP000291343">
    <property type="component" value="Unassembled WGS sequence"/>
</dbReference>
<evidence type="ECO:0000256" key="8">
    <source>
        <dbReference type="ARBA" id="ARBA00023242"/>
    </source>
</evidence>
<dbReference type="GO" id="GO:0008420">
    <property type="term" value="F:RNA polymerase II CTD heptapeptide repeat phosphatase activity"/>
    <property type="evidence" value="ECO:0007669"/>
    <property type="project" value="UniProtKB-UniRule"/>
</dbReference>
<comment type="subcellular location">
    <subcellularLocation>
        <location evidence="1 12">Nucleus</location>
    </subcellularLocation>
</comment>
<organism evidence="15 16">
    <name type="scientific">Laodelphax striatellus</name>
    <name type="common">Small brown planthopper</name>
    <name type="synonym">Delphax striatella</name>
    <dbReference type="NCBI Taxonomy" id="195883"/>
    <lineage>
        <taxon>Eukaryota</taxon>
        <taxon>Metazoa</taxon>
        <taxon>Ecdysozoa</taxon>
        <taxon>Arthropoda</taxon>
        <taxon>Hexapoda</taxon>
        <taxon>Insecta</taxon>
        <taxon>Pterygota</taxon>
        <taxon>Neoptera</taxon>
        <taxon>Paraneoptera</taxon>
        <taxon>Hemiptera</taxon>
        <taxon>Auchenorrhyncha</taxon>
        <taxon>Fulgoroidea</taxon>
        <taxon>Delphacidae</taxon>
        <taxon>Criomorphinae</taxon>
        <taxon>Laodelphax</taxon>
    </lineage>
</organism>
<dbReference type="STRING" id="195883.A0A482WMR9"/>
<evidence type="ECO:0000313" key="16">
    <source>
        <dbReference type="Proteomes" id="UP000291343"/>
    </source>
</evidence>
<feature type="compositionally biased region" description="Basic residues" evidence="13">
    <location>
        <begin position="344"/>
        <end position="358"/>
    </location>
</feature>
<feature type="domain" description="RTR1-type" evidence="14">
    <location>
        <begin position="47"/>
        <end position="132"/>
    </location>
</feature>
<feature type="compositionally biased region" description="Basic and acidic residues" evidence="13">
    <location>
        <begin position="170"/>
        <end position="182"/>
    </location>
</feature>
<dbReference type="GO" id="GO:0008270">
    <property type="term" value="F:zinc ion binding"/>
    <property type="evidence" value="ECO:0007669"/>
    <property type="project" value="UniProtKB-KW"/>
</dbReference>
<dbReference type="EMBL" id="QKKF02030297">
    <property type="protein sequence ID" value="RZF34827.1"/>
    <property type="molecule type" value="Genomic_DNA"/>
</dbReference>
<keyword evidence="8 12" id="KW-0539">Nucleus</keyword>
<feature type="compositionally biased region" description="Basic and acidic residues" evidence="13">
    <location>
        <begin position="328"/>
        <end position="343"/>
    </location>
</feature>
<evidence type="ECO:0000256" key="10">
    <source>
        <dbReference type="ARBA" id="ARBA00048336"/>
    </source>
</evidence>
<evidence type="ECO:0000256" key="6">
    <source>
        <dbReference type="ARBA" id="ARBA00022833"/>
    </source>
</evidence>
<keyword evidence="16" id="KW-1185">Reference proteome</keyword>
<feature type="region of interest" description="Disordered" evidence="13">
    <location>
        <begin position="328"/>
        <end position="365"/>
    </location>
</feature>
<protein>
    <recommendedName>
        <fullName evidence="12">RNA polymerase II subunit B1 CTD phosphatase RPAP2 homolog</fullName>
        <ecNumber evidence="12">3.1.3.16</ecNumber>
    </recommendedName>
</protein>
<dbReference type="InterPro" id="IPR039693">
    <property type="entry name" value="Rtr1/RPAP2"/>
</dbReference>